<accession>A0A3M7R549</accession>
<keyword evidence="2" id="KW-1185">Reference proteome</keyword>
<dbReference type="EMBL" id="REGN01004181">
    <property type="protein sequence ID" value="RNA18722.1"/>
    <property type="molecule type" value="Genomic_DNA"/>
</dbReference>
<evidence type="ECO:0000313" key="2">
    <source>
        <dbReference type="Proteomes" id="UP000276133"/>
    </source>
</evidence>
<organism evidence="1 2">
    <name type="scientific">Brachionus plicatilis</name>
    <name type="common">Marine rotifer</name>
    <name type="synonym">Brachionus muelleri</name>
    <dbReference type="NCBI Taxonomy" id="10195"/>
    <lineage>
        <taxon>Eukaryota</taxon>
        <taxon>Metazoa</taxon>
        <taxon>Spiralia</taxon>
        <taxon>Gnathifera</taxon>
        <taxon>Rotifera</taxon>
        <taxon>Eurotatoria</taxon>
        <taxon>Monogononta</taxon>
        <taxon>Pseudotrocha</taxon>
        <taxon>Ploima</taxon>
        <taxon>Brachionidae</taxon>
        <taxon>Brachionus</taxon>
    </lineage>
</organism>
<evidence type="ECO:0000313" key="1">
    <source>
        <dbReference type="EMBL" id="RNA18722.1"/>
    </source>
</evidence>
<dbReference type="Proteomes" id="UP000276133">
    <property type="component" value="Unassembled WGS sequence"/>
</dbReference>
<sequence length="193" mass="21693">MVKMGDFLSNYVFGLGSEFLGQFVYSNLEFKLKKKKQIAKIIAQERTSSELSEPTTSGSPFQALISLSASLTPNFNLESGSSDVSNAEKKSLIEGSKENVQKYASGALIDYLKKNTKSLDKSTFKSSKLKRTYAQCLTENEAKEQLEKERFGLKKSAQIVNLHNTNYFQQFTEANVSKIPIKRKEKLGRYMGD</sequence>
<comment type="caution">
    <text evidence="1">The sequence shown here is derived from an EMBL/GenBank/DDBJ whole genome shotgun (WGS) entry which is preliminary data.</text>
</comment>
<gene>
    <name evidence="1" type="ORF">BpHYR1_031460</name>
</gene>
<proteinExistence type="predicted"/>
<protein>
    <submittedName>
        <fullName evidence="1">Uncharacterized protein</fullName>
    </submittedName>
</protein>
<name>A0A3M7R549_BRAPC</name>
<reference evidence="1 2" key="1">
    <citation type="journal article" date="2018" name="Sci. Rep.">
        <title>Genomic signatures of local adaptation to the degree of environmental predictability in rotifers.</title>
        <authorList>
            <person name="Franch-Gras L."/>
            <person name="Hahn C."/>
            <person name="Garcia-Roger E.M."/>
            <person name="Carmona M.J."/>
            <person name="Serra M."/>
            <person name="Gomez A."/>
        </authorList>
    </citation>
    <scope>NUCLEOTIDE SEQUENCE [LARGE SCALE GENOMIC DNA]</scope>
    <source>
        <strain evidence="1">HYR1</strain>
    </source>
</reference>
<dbReference type="AlphaFoldDB" id="A0A3M7R549"/>